<feature type="compositionally biased region" description="Basic and acidic residues" evidence="1">
    <location>
        <begin position="130"/>
        <end position="140"/>
    </location>
</feature>
<dbReference type="AlphaFoldDB" id="A0A8T0IR90"/>
<dbReference type="OrthoDB" id="10481507at2759"/>
<accession>A0A8T0IR90</accession>
<evidence type="ECO:0000313" key="3">
    <source>
        <dbReference type="Proteomes" id="UP000822688"/>
    </source>
</evidence>
<feature type="compositionally biased region" description="Polar residues" evidence="1">
    <location>
        <begin position="143"/>
        <end position="160"/>
    </location>
</feature>
<evidence type="ECO:0000256" key="1">
    <source>
        <dbReference type="SAM" id="MobiDB-lite"/>
    </source>
</evidence>
<proteinExistence type="predicted"/>
<keyword evidence="3" id="KW-1185">Reference proteome</keyword>
<dbReference type="EMBL" id="CM026422">
    <property type="protein sequence ID" value="KAG0585539.1"/>
    <property type="molecule type" value="Genomic_DNA"/>
</dbReference>
<sequence>MKLSPEECVEVVQSTGQHMSPPALARTKSSMGSIVVDMGNRGEVEVRGMDMYSPCKKSARPEPASRIHLIPLLMIFVFFVLWAGSTEVPLNEDLKPEVFAMKLPTTNGLATSGQVVADEISQRGTETALDQDHPTHHQVDSHALSTNGLSEKTYVRGTTR</sequence>
<protein>
    <recommendedName>
        <fullName evidence="4">Transmembrane protein</fullName>
    </recommendedName>
</protein>
<reference evidence="2" key="1">
    <citation type="submission" date="2020-06" db="EMBL/GenBank/DDBJ databases">
        <title>WGS assembly of Ceratodon purpureus strain R40.</title>
        <authorList>
            <person name="Carey S.B."/>
            <person name="Jenkins J."/>
            <person name="Shu S."/>
            <person name="Lovell J.T."/>
            <person name="Sreedasyam A."/>
            <person name="Maumus F."/>
            <person name="Tiley G.P."/>
            <person name="Fernandez-Pozo N."/>
            <person name="Barry K."/>
            <person name="Chen C."/>
            <person name="Wang M."/>
            <person name="Lipzen A."/>
            <person name="Daum C."/>
            <person name="Saski C.A."/>
            <person name="Payton A.C."/>
            <person name="Mcbreen J.C."/>
            <person name="Conrad R.E."/>
            <person name="Kollar L.M."/>
            <person name="Olsson S."/>
            <person name="Huttunen S."/>
            <person name="Landis J.B."/>
            <person name="Wickett N.J."/>
            <person name="Johnson M.G."/>
            <person name="Rensing S.A."/>
            <person name="Grimwood J."/>
            <person name="Schmutz J."/>
            <person name="Mcdaniel S.F."/>
        </authorList>
    </citation>
    <scope>NUCLEOTIDE SEQUENCE</scope>
    <source>
        <strain evidence="2">R40</strain>
    </source>
</reference>
<feature type="region of interest" description="Disordered" evidence="1">
    <location>
        <begin position="123"/>
        <end position="160"/>
    </location>
</feature>
<evidence type="ECO:0000313" key="2">
    <source>
        <dbReference type="EMBL" id="KAG0585539.1"/>
    </source>
</evidence>
<comment type="caution">
    <text evidence="2">The sequence shown here is derived from an EMBL/GenBank/DDBJ whole genome shotgun (WGS) entry which is preliminary data.</text>
</comment>
<gene>
    <name evidence="2" type="ORF">KC19_2G019700</name>
</gene>
<organism evidence="2 3">
    <name type="scientific">Ceratodon purpureus</name>
    <name type="common">Fire moss</name>
    <name type="synonym">Dicranum purpureum</name>
    <dbReference type="NCBI Taxonomy" id="3225"/>
    <lineage>
        <taxon>Eukaryota</taxon>
        <taxon>Viridiplantae</taxon>
        <taxon>Streptophyta</taxon>
        <taxon>Embryophyta</taxon>
        <taxon>Bryophyta</taxon>
        <taxon>Bryophytina</taxon>
        <taxon>Bryopsida</taxon>
        <taxon>Dicranidae</taxon>
        <taxon>Pseudoditrichales</taxon>
        <taxon>Ditrichaceae</taxon>
        <taxon>Ceratodon</taxon>
    </lineage>
</organism>
<evidence type="ECO:0008006" key="4">
    <source>
        <dbReference type="Google" id="ProtNLM"/>
    </source>
</evidence>
<name>A0A8T0IR90_CERPU</name>
<dbReference type="Proteomes" id="UP000822688">
    <property type="component" value="Chromosome 2"/>
</dbReference>